<reference evidence="1" key="1">
    <citation type="submission" date="2017-10" db="EMBL/GenBank/DDBJ databases">
        <title>Draft genome sequence of the planktic cyanobacteria Tychonema bourrellyi isolated from alpine lentic freshwater.</title>
        <authorList>
            <person name="Tett A."/>
            <person name="Armanini F."/>
            <person name="Asnicar F."/>
            <person name="Boscaini A."/>
            <person name="Pasolli E."/>
            <person name="Zolfo M."/>
            <person name="Donati C."/>
            <person name="Salmaso N."/>
            <person name="Segata N."/>
        </authorList>
    </citation>
    <scope>NUCLEOTIDE SEQUENCE</scope>
    <source>
        <strain evidence="1">FEM_GT703</strain>
    </source>
</reference>
<dbReference type="RefSeq" id="WP_096830077.1">
    <property type="nucleotide sequence ID" value="NZ_NXIB02000023.1"/>
</dbReference>
<sequence>MKIRCIAKTGESLPEKYIDPPRGYTRKVELPLTIGKEYVVYAIREWKGTIWYYICNDNYSYYPIHNPAPMFEVVDSRVSKYWRFELSPNGLLMIAFEQWFTDPYFYDKLTDQEEAEVEIFDQVKELMDAEDFDLPPLDVAVEKLRETVSV</sequence>
<name>A0A2G4F3K7_9CYAN</name>
<keyword evidence="2" id="KW-1185">Reference proteome</keyword>
<dbReference type="AlphaFoldDB" id="A0A2G4F3K7"/>
<dbReference type="EMBL" id="NXIB02000023">
    <property type="protein sequence ID" value="PHX56339.1"/>
    <property type="molecule type" value="Genomic_DNA"/>
</dbReference>
<gene>
    <name evidence="1" type="ORF">CP500_006020</name>
</gene>
<evidence type="ECO:0008006" key="3">
    <source>
        <dbReference type="Google" id="ProtNLM"/>
    </source>
</evidence>
<proteinExistence type="predicted"/>
<comment type="caution">
    <text evidence="1">The sequence shown here is derived from an EMBL/GenBank/DDBJ whole genome shotgun (WGS) entry which is preliminary data.</text>
</comment>
<organism evidence="1 2">
    <name type="scientific">Tychonema bourrellyi FEM_GT703</name>
    <dbReference type="NCBI Taxonomy" id="2040638"/>
    <lineage>
        <taxon>Bacteria</taxon>
        <taxon>Bacillati</taxon>
        <taxon>Cyanobacteriota</taxon>
        <taxon>Cyanophyceae</taxon>
        <taxon>Oscillatoriophycideae</taxon>
        <taxon>Oscillatoriales</taxon>
        <taxon>Microcoleaceae</taxon>
        <taxon>Tychonema</taxon>
    </lineage>
</organism>
<protein>
    <recommendedName>
        <fullName evidence="3">DUF402 domain-containing protein</fullName>
    </recommendedName>
</protein>
<dbReference type="OrthoDB" id="6454134at2"/>
<evidence type="ECO:0000313" key="2">
    <source>
        <dbReference type="Proteomes" id="UP000226442"/>
    </source>
</evidence>
<dbReference type="Proteomes" id="UP000226442">
    <property type="component" value="Unassembled WGS sequence"/>
</dbReference>
<evidence type="ECO:0000313" key="1">
    <source>
        <dbReference type="EMBL" id="PHX56339.1"/>
    </source>
</evidence>
<accession>A0A2G4F3K7</accession>